<feature type="transmembrane region" description="Helical" evidence="7">
    <location>
        <begin position="34"/>
        <end position="52"/>
    </location>
</feature>
<sequence>MTILALTGPSIDGGLYTWFQQQAQTSPAWFDDLISWYASYGLGLYALMMIWCWWRARQARDPRAMAMALFVPVAVVAAYVVNDIVKSMFTEVRPCQAIAGEITLQPCPGVGDWSFPSNHSAIAAAAAAAIWLISRRLGIIASLLALVMAFSRVWVGAHYPHDVIVGLVVGAVVGALVELLARRFAPPLVVRLQGGALRPLLTA</sequence>
<evidence type="ECO:0000256" key="2">
    <source>
        <dbReference type="ARBA" id="ARBA00022475"/>
    </source>
</evidence>
<evidence type="ECO:0000256" key="4">
    <source>
        <dbReference type="ARBA" id="ARBA00022801"/>
    </source>
</evidence>
<evidence type="ECO:0000313" key="9">
    <source>
        <dbReference type="EMBL" id="MFC5907868.1"/>
    </source>
</evidence>
<keyword evidence="4" id="KW-0378">Hydrolase</keyword>
<evidence type="ECO:0000313" key="10">
    <source>
        <dbReference type="Proteomes" id="UP001596174"/>
    </source>
</evidence>
<keyword evidence="2" id="KW-1003">Cell membrane</keyword>
<protein>
    <submittedName>
        <fullName evidence="9">Phosphatase PAP2 family protein</fullName>
    </submittedName>
</protein>
<dbReference type="EMBL" id="JBHSQJ010000045">
    <property type="protein sequence ID" value="MFC5907868.1"/>
    <property type="molecule type" value="Genomic_DNA"/>
</dbReference>
<accession>A0ABW1G180</accession>
<feature type="domain" description="Phosphatidic acid phosphatase type 2/haloperoxidase" evidence="8">
    <location>
        <begin position="65"/>
        <end position="178"/>
    </location>
</feature>
<evidence type="ECO:0000256" key="1">
    <source>
        <dbReference type="ARBA" id="ARBA00004651"/>
    </source>
</evidence>
<keyword evidence="3 7" id="KW-0812">Transmembrane</keyword>
<organism evidence="9 10">
    <name type="scientific">Streptacidiphilus monticola</name>
    <dbReference type="NCBI Taxonomy" id="2161674"/>
    <lineage>
        <taxon>Bacteria</taxon>
        <taxon>Bacillati</taxon>
        <taxon>Actinomycetota</taxon>
        <taxon>Actinomycetes</taxon>
        <taxon>Kitasatosporales</taxon>
        <taxon>Streptomycetaceae</taxon>
        <taxon>Streptacidiphilus</taxon>
    </lineage>
</organism>
<proteinExistence type="predicted"/>
<evidence type="ECO:0000256" key="6">
    <source>
        <dbReference type="ARBA" id="ARBA00023136"/>
    </source>
</evidence>
<feature type="transmembrane region" description="Helical" evidence="7">
    <location>
        <begin position="163"/>
        <end position="181"/>
    </location>
</feature>
<comment type="subcellular location">
    <subcellularLocation>
        <location evidence="1">Cell membrane</location>
        <topology evidence="1">Multi-pass membrane protein</topology>
    </subcellularLocation>
</comment>
<dbReference type="PANTHER" id="PTHR14969">
    <property type="entry name" value="SPHINGOSINE-1-PHOSPHATE PHOSPHOHYDROLASE"/>
    <property type="match status" value="1"/>
</dbReference>
<evidence type="ECO:0000259" key="8">
    <source>
        <dbReference type="SMART" id="SM00014"/>
    </source>
</evidence>
<gene>
    <name evidence="9" type="ORF">ACFP3V_11650</name>
</gene>
<dbReference type="Proteomes" id="UP001596174">
    <property type="component" value="Unassembled WGS sequence"/>
</dbReference>
<dbReference type="PANTHER" id="PTHR14969:SF62">
    <property type="entry name" value="DECAPRENYLPHOSPHORYL-5-PHOSPHORIBOSE PHOSPHATASE RV3807C-RELATED"/>
    <property type="match status" value="1"/>
</dbReference>
<feature type="transmembrane region" description="Helical" evidence="7">
    <location>
        <begin position="64"/>
        <end position="81"/>
    </location>
</feature>
<keyword evidence="10" id="KW-1185">Reference proteome</keyword>
<evidence type="ECO:0000256" key="3">
    <source>
        <dbReference type="ARBA" id="ARBA00022692"/>
    </source>
</evidence>
<evidence type="ECO:0000256" key="7">
    <source>
        <dbReference type="SAM" id="Phobius"/>
    </source>
</evidence>
<evidence type="ECO:0000256" key="5">
    <source>
        <dbReference type="ARBA" id="ARBA00022989"/>
    </source>
</evidence>
<dbReference type="Gene3D" id="1.20.144.10">
    <property type="entry name" value="Phosphatidic acid phosphatase type 2/haloperoxidase"/>
    <property type="match status" value="2"/>
</dbReference>
<comment type="caution">
    <text evidence="9">The sequence shown here is derived from an EMBL/GenBank/DDBJ whole genome shotgun (WGS) entry which is preliminary data.</text>
</comment>
<keyword evidence="6 7" id="KW-0472">Membrane</keyword>
<dbReference type="InterPro" id="IPR036938">
    <property type="entry name" value="PAP2/HPO_sf"/>
</dbReference>
<dbReference type="Pfam" id="PF01569">
    <property type="entry name" value="PAP2"/>
    <property type="match status" value="1"/>
</dbReference>
<reference evidence="10" key="1">
    <citation type="journal article" date="2019" name="Int. J. Syst. Evol. Microbiol.">
        <title>The Global Catalogue of Microorganisms (GCM) 10K type strain sequencing project: providing services to taxonomists for standard genome sequencing and annotation.</title>
        <authorList>
            <consortium name="The Broad Institute Genomics Platform"/>
            <consortium name="The Broad Institute Genome Sequencing Center for Infectious Disease"/>
            <person name="Wu L."/>
            <person name="Ma J."/>
        </authorList>
    </citation>
    <scope>NUCLEOTIDE SEQUENCE [LARGE SCALE GENOMIC DNA]</scope>
    <source>
        <strain evidence="10">JCM 4816</strain>
    </source>
</reference>
<keyword evidence="5 7" id="KW-1133">Transmembrane helix</keyword>
<name>A0ABW1G180_9ACTN</name>
<dbReference type="SUPFAM" id="SSF48317">
    <property type="entry name" value="Acid phosphatase/Vanadium-dependent haloperoxidase"/>
    <property type="match status" value="1"/>
</dbReference>
<feature type="transmembrane region" description="Helical" evidence="7">
    <location>
        <begin position="139"/>
        <end position="157"/>
    </location>
</feature>
<dbReference type="RefSeq" id="WP_380582726.1">
    <property type="nucleotide sequence ID" value="NZ_JBHSQJ010000045.1"/>
</dbReference>
<dbReference type="SMART" id="SM00014">
    <property type="entry name" value="acidPPc"/>
    <property type="match status" value="1"/>
</dbReference>
<dbReference type="InterPro" id="IPR000326">
    <property type="entry name" value="PAP2/HPO"/>
</dbReference>